<name>V8C534_9HELI</name>
<sequence length="109" mass="12466">MKREKPHHKDSIDFYGVVELNFLIESLEPIHASKYKNSSREATAQPTPPQIDLFTKQATAIMKHDKQTKPSKTLIKISKKLAINLFIANEIRHIKIKDISIPTINQAFS</sequence>
<dbReference type="STRING" id="1357400.HMPREF2086_01919"/>
<dbReference type="RefSeq" id="WP_023928755.1">
    <property type="nucleotide sequence ID" value="NZ_KI669456.1"/>
</dbReference>
<dbReference type="Proteomes" id="UP000018731">
    <property type="component" value="Unassembled WGS sequence"/>
</dbReference>
<dbReference type="PATRIC" id="fig|1357400.3.peg.2603"/>
<keyword evidence="2" id="KW-1185">Reference proteome</keyword>
<evidence type="ECO:0000313" key="1">
    <source>
        <dbReference type="EMBL" id="ETD22192.1"/>
    </source>
</evidence>
<dbReference type="HOGENOM" id="CLU_2180211_0_0_7"/>
<organism evidence="1 2">
    <name type="scientific">Helicobacter macacae MIT 99-5501</name>
    <dbReference type="NCBI Taxonomy" id="1357400"/>
    <lineage>
        <taxon>Bacteria</taxon>
        <taxon>Pseudomonadati</taxon>
        <taxon>Campylobacterota</taxon>
        <taxon>Epsilonproteobacteria</taxon>
        <taxon>Campylobacterales</taxon>
        <taxon>Helicobacteraceae</taxon>
        <taxon>Helicobacter</taxon>
    </lineage>
</organism>
<dbReference type="AlphaFoldDB" id="V8C534"/>
<gene>
    <name evidence="1" type="ORF">HMPREF2086_01919</name>
</gene>
<evidence type="ECO:0000313" key="2">
    <source>
        <dbReference type="Proteomes" id="UP000018731"/>
    </source>
</evidence>
<accession>V8C534</accession>
<comment type="caution">
    <text evidence="1">The sequence shown here is derived from an EMBL/GenBank/DDBJ whole genome shotgun (WGS) entry which is preliminary data.</text>
</comment>
<proteinExistence type="predicted"/>
<reference evidence="1 2" key="1">
    <citation type="journal article" date="2014" name="Genome Announc.">
        <title>Draft genome sequences of six enterohepatic helicobacter species isolated from humans and one from rhesus macaques.</title>
        <authorList>
            <person name="Shen Z."/>
            <person name="Sheh A."/>
            <person name="Young S.K."/>
            <person name="Abouelliel A."/>
            <person name="Ward D.V."/>
            <person name="Earl A.M."/>
            <person name="Fox J.G."/>
        </authorList>
    </citation>
    <scope>NUCLEOTIDE SEQUENCE [LARGE SCALE GENOMIC DNA]</scope>
    <source>
        <strain evidence="1 2">MIT 99-5501</strain>
    </source>
</reference>
<dbReference type="EMBL" id="AZJI01000010">
    <property type="protein sequence ID" value="ETD22192.1"/>
    <property type="molecule type" value="Genomic_DNA"/>
</dbReference>
<protein>
    <submittedName>
        <fullName evidence="1">Uncharacterized protein</fullName>
    </submittedName>
</protein>